<dbReference type="AlphaFoldDB" id="A0A2U1E236"/>
<dbReference type="Gene3D" id="6.10.250.690">
    <property type="match status" value="1"/>
</dbReference>
<sequence>MRLLIIDENRLSAGNLAYSMEQDDYEVKICTDPKNELLGVLGANYDIIVMELDYSNINGLTIIQSIRRMSTIPIIITTENNDDIQKILALEYGADDYLIKPYNILELKVRIKAIMRRLKSTFKDTDDIDIKFDEYIIKPVGRVLVKDDSVVSLTGKEFDLIYVLGSNPGKVFSREELMTKVWGYDYYGDVRSIDVHIRRIREKIEKEPKNPKYLLTKWGQGYYFYDYNK</sequence>
<dbReference type="InterPro" id="IPR039420">
    <property type="entry name" value="WalR-like"/>
</dbReference>
<reference evidence="10 11" key="1">
    <citation type="submission" date="2018-04" db="EMBL/GenBank/DDBJ databases">
        <title>Genomic Encyclopedia of Type Strains, Phase IV (KMG-IV): sequencing the most valuable type-strain genomes for metagenomic binning, comparative biology and taxonomic classification.</title>
        <authorList>
            <person name="Goeker M."/>
        </authorList>
    </citation>
    <scope>NUCLEOTIDE SEQUENCE [LARGE SCALE GENOMIC DNA]</scope>
    <source>
        <strain evidence="10 11">DSM 20705</strain>
    </source>
</reference>
<dbReference type="GO" id="GO:0000976">
    <property type="term" value="F:transcription cis-regulatory region binding"/>
    <property type="evidence" value="ECO:0007669"/>
    <property type="project" value="TreeGrafter"/>
</dbReference>
<evidence type="ECO:0000256" key="3">
    <source>
        <dbReference type="ARBA" id="ARBA00023015"/>
    </source>
</evidence>
<name>A0A2U1E236_9FIRM</name>
<dbReference type="GO" id="GO:0032993">
    <property type="term" value="C:protein-DNA complex"/>
    <property type="evidence" value="ECO:0007669"/>
    <property type="project" value="TreeGrafter"/>
</dbReference>
<feature type="domain" description="Response regulatory" evidence="8">
    <location>
        <begin position="2"/>
        <end position="115"/>
    </location>
</feature>
<comment type="caution">
    <text evidence="6">Lacks conserved residue(s) required for the propagation of feature annotation.</text>
</comment>
<dbReference type="GO" id="GO:0006355">
    <property type="term" value="P:regulation of DNA-templated transcription"/>
    <property type="evidence" value="ECO:0007669"/>
    <property type="project" value="InterPro"/>
</dbReference>
<evidence type="ECO:0000256" key="1">
    <source>
        <dbReference type="ARBA" id="ARBA00022553"/>
    </source>
</evidence>
<dbReference type="InterPro" id="IPR016032">
    <property type="entry name" value="Sig_transdc_resp-reg_C-effctor"/>
</dbReference>
<evidence type="ECO:0000313" key="10">
    <source>
        <dbReference type="EMBL" id="PVY94024.1"/>
    </source>
</evidence>
<dbReference type="EMBL" id="QEKV01000007">
    <property type="protein sequence ID" value="PVY94024.1"/>
    <property type="molecule type" value="Genomic_DNA"/>
</dbReference>
<evidence type="ECO:0000256" key="7">
    <source>
        <dbReference type="PROSITE-ProRule" id="PRU01091"/>
    </source>
</evidence>
<evidence type="ECO:0000259" key="9">
    <source>
        <dbReference type="PROSITE" id="PS51755"/>
    </source>
</evidence>
<dbReference type="SUPFAM" id="SSF52172">
    <property type="entry name" value="CheY-like"/>
    <property type="match status" value="1"/>
</dbReference>
<evidence type="ECO:0000256" key="2">
    <source>
        <dbReference type="ARBA" id="ARBA00023012"/>
    </source>
</evidence>
<dbReference type="Gene3D" id="3.40.50.2300">
    <property type="match status" value="1"/>
</dbReference>
<dbReference type="SMART" id="SM00862">
    <property type="entry name" value="Trans_reg_C"/>
    <property type="match status" value="1"/>
</dbReference>
<keyword evidence="1" id="KW-0597">Phosphoprotein</keyword>
<dbReference type="RefSeq" id="WP_245893783.1">
    <property type="nucleotide sequence ID" value="NZ_QEKV01000007.1"/>
</dbReference>
<proteinExistence type="predicted"/>
<protein>
    <submittedName>
        <fullName evidence="10">DNA-binding response OmpR family regulator</fullName>
    </submittedName>
</protein>
<dbReference type="CDD" id="cd00383">
    <property type="entry name" value="trans_reg_C"/>
    <property type="match status" value="1"/>
</dbReference>
<keyword evidence="2" id="KW-0902">Two-component regulatory system</keyword>
<dbReference type="PROSITE" id="PS51755">
    <property type="entry name" value="OMPR_PHOB"/>
    <property type="match status" value="1"/>
</dbReference>
<keyword evidence="11" id="KW-1185">Reference proteome</keyword>
<keyword evidence="3" id="KW-0805">Transcription regulation</keyword>
<dbReference type="InterPro" id="IPR036388">
    <property type="entry name" value="WH-like_DNA-bd_sf"/>
</dbReference>
<dbReference type="InterPro" id="IPR001789">
    <property type="entry name" value="Sig_transdc_resp-reg_receiver"/>
</dbReference>
<accession>A0A2U1E236</accession>
<dbReference type="Pfam" id="PF00072">
    <property type="entry name" value="Response_reg"/>
    <property type="match status" value="1"/>
</dbReference>
<dbReference type="InterPro" id="IPR001867">
    <property type="entry name" value="OmpR/PhoB-type_DNA-bd"/>
</dbReference>
<keyword evidence="5" id="KW-0804">Transcription</keyword>
<feature type="DNA-binding region" description="OmpR/PhoB-type" evidence="7">
    <location>
        <begin position="127"/>
        <end position="226"/>
    </location>
</feature>
<feature type="domain" description="OmpR/PhoB-type" evidence="9">
    <location>
        <begin position="127"/>
        <end position="226"/>
    </location>
</feature>
<comment type="caution">
    <text evidence="10">The sequence shown here is derived from an EMBL/GenBank/DDBJ whole genome shotgun (WGS) entry which is preliminary data.</text>
</comment>
<dbReference type="GO" id="GO:0005829">
    <property type="term" value="C:cytosol"/>
    <property type="evidence" value="ECO:0007669"/>
    <property type="project" value="TreeGrafter"/>
</dbReference>
<dbReference type="GO" id="GO:0000156">
    <property type="term" value="F:phosphorelay response regulator activity"/>
    <property type="evidence" value="ECO:0007669"/>
    <property type="project" value="TreeGrafter"/>
</dbReference>
<dbReference type="PANTHER" id="PTHR48111:SF40">
    <property type="entry name" value="PHOSPHATE REGULON TRANSCRIPTIONAL REGULATORY PROTEIN PHOB"/>
    <property type="match status" value="1"/>
</dbReference>
<evidence type="ECO:0000256" key="6">
    <source>
        <dbReference type="PROSITE-ProRule" id="PRU00169"/>
    </source>
</evidence>
<evidence type="ECO:0000259" key="8">
    <source>
        <dbReference type="PROSITE" id="PS50110"/>
    </source>
</evidence>
<dbReference type="InterPro" id="IPR011006">
    <property type="entry name" value="CheY-like_superfamily"/>
</dbReference>
<dbReference type="SUPFAM" id="SSF46894">
    <property type="entry name" value="C-terminal effector domain of the bipartite response regulators"/>
    <property type="match status" value="1"/>
</dbReference>
<evidence type="ECO:0000256" key="4">
    <source>
        <dbReference type="ARBA" id="ARBA00023125"/>
    </source>
</evidence>
<dbReference type="SMART" id="SM00448">
    <property type="entry name" value="REC"/>
    <property type="match status" value="1"/>
</dbReference>
<gene>
    <name evidence="10" type="ORF">C7381_10720</name>
</gene>
<dbReference type="Gene3D" id="1.10.10.10">
    <property type="entry name" value="Winged helix-like DNA-binding domain superfamily/Winged helix DNA-binding domain"/>
    <property type="match status" value="1"/>
</dbReference>
<dbReference type="Proteomes" id="UP000245793">
    <property type="component" value="Unassembled WGS sequence"/>
</dbReference>
<keyword evidence="4 7" id="KW-0238">DNA-binding</keyword>
<evidence type="ECO:0000256" key="5">
    <source>
        <dbReference type="ARBA" id="ARBA00023163"/>
    </source>
</evidence>
<dbReference type="PANTHER" id="PTHR48111">
    <property type="entry name" value="REGULATOR OF RPOS"/>
    <property type="match status" value="1"/>
</dbReference>
<dbReference type="Pfam" id="PF00486">
    <property type="entry name" value="Trans_reg_C"/>
    <property type="match status" value="1"/>
</dbReference>
<evidence type="ECO:0000313" key="11">
    <source>
        <dbReference type="Proteomes" id="UP000245793"/>
    </source>
</evidence>
<dbReference type="FunFam" id="1.10.10.10:FF:000018">
    <property type="entry name" value="DNA-binding response regulator ResD"/>
    <property type="match status" value="1"/>
</dbReference>
<dbReference type="PROSITE" id="PS50110">
    <property type="entry name" value="RESPONSE_REGULATORY"/>
    <property type="match status" value="1"/>
</dbReference>
<organism evidence="10 11">
    <name type="scientific">Ezakiella coagulans</name>
    <dbReference type="NCBI Taxonomy" id="46507"/>
    <lineage>
        <taxon>Bacteria</taxon>
        <taxon>Bacillati</taxon>
        <taxon>Bacillota</taxon>
        <taxon>Tissierellia</taxon>
        <taxon>Ezakiella</taxon>
    </lineage>
</organism>